<protein>
    <submittedName>
        <fullName evidence="2">Uncharacterized membrane protein YhaH (DUF805 family)</fullName>
    </submittedName>
</protein>
<dbReference type="InterPro" id="IPR043739">
    <property type="entry name" value="DUF5684"/>
</dbReference>
<proteinExistence type="predicted"/>
<accession>A0A7W9KDF3</accession>
<organism evidence="2 3">
    <name type="scientific">Kutzneria kofuensis</name>
    <dbReference type="NCBI Taxonomy" id="103725"/>
    <lineage>
        <taxon>Bacteria</taxon>
        <taxon>Bacillati</taxon>
        <taxon>Actinomycetota</taxon>
        <taxon>Actinomycetes</taxon>
        <taxon>Pseudonocardiales</taxon>
        <taxon>Pseudonocardiaceae</taxon>
        <taxon>Kutzneria</taxon>
    </lineage>
</organism>
<evidence type="ECO:0000256" key="1">
    <source>
        <dbReference type="SAM" id="Phobius"/>
    </source>
</evidence>
<feature type="transmembrane region" description="Helical" evidence="1">
    <location>
        <begin position="41"/>
        <end position="59"/>
    </location>
</feature>
<gene>
    <name evidence="2" type="ORF">BJ998_001344</name>
</gene>
<keyword evidence="1" id="KW-0812">Transmembrane</keyword>
<dbReference type="EMBL" id="JACHIR010000001">
    <property type="protein sequence ID" value="MBB5890148.1"/>
    <property type="molecule type" value="Genomic_DNA"/>
</dbReference>
<sequence length="128" mass="13951">MNYDQTASSGISPAVAIILALVYVAVIVFEIAAYWKVFEKAGRPGWGAIIPIYNLYLLLKVAGRPGWWLILYIIPLVNIVIHLIVSLDVGRNFGKGTGFSVIGLWIFSPIGFPILGFGSARYQGPRAA</sequence>
<dbReference type="Proteomes" id="UP000585638">
    <property type="component" value="Unassembled WGS sequence"/>
</dbReference>
<dbReference type="RefSeq" id="WP_184859434.1">
    <property type="nucleotide sequence ID" value="NZ_JACHIR010000001.1"/>
</dbReference>
<dbReference type="Pfam" id="PF18936">
    <property type="entry name" value="DUF5684"/>
    <property type="match status" value="1"/>
</dbReference>
<keyword evidence="1" id="KW-0472">Membrane</keyword>
<evidence type="ECO:0000313" key="3">
    <source>
        <dbReference type="Proteomes" id="UP000585638"/>
    </source>
</evidence>
<keyword evidence="3" id="KW-1185">Reference proteome</keyword>
<keyword evidence="1" id="KW-1133">Transmembrane helix</keyword>
<name>A0A7W9KDF3_9PSEU</name>
<feature type="transmembrane region" description="Helical" evidence="1">
    <location>
        <begin position="97"/>
        <end position="117"/>
    </location>
</feature>
<comment type="caution">
    <text evidence="2">The sequence shown here is derived from an EMBL/GenBank/DDBJ whole genome shotgun (WGS) entry which is preliminary data.</text>
</comment>
<feature type="transmembrane region" description="Helical" evidence="1">
    <location>
        <begin position="12"/>
        <end position="35"/>
    </location>
</feature>
<reference evidence="2 3" key="1">
    <citation type="submission" date="2020-08" db="EMBL/GenBank/DDBJ databases">
        <title>Sequencing the genomes of 1000 actinobacteria strains.</title>
        <authorList>
            <person name="Klenk H.-P."/>
        </authorList>
    </citation>
    <scope>NUCLEOTIDE SEQUENCE [LARGE SCALE GENOMIC DNA]</scope>
    <source>
        <strain evidence="2 3">DSM 43851</strain>
    </source>
</reference>
<dbReference type="AlphaFoldDB" id="A0A7W9KDF3"/>
<evidence type="ECO:0000313" key="2">
    <source>
        <dbReference type="EMBL" id="MBB5890148.1"/>
    </source>
</evidence>
<feature type="transmembrane region" description="Helical" evidence="1">
    <location>
        <begin position="66"/>
        <end position="85"/>
    </location>
</feature>